<dbReference type="InterPro" id="IPR005484">
    <property type="entry name" value="Ribosomal_uL18_bac/plant/anim"/>
</dbReference>
<sequence>MKKQSIIRREKRVRNKIIKGVYRLSISRSSKNLFAQIVDTKTGKTILGLLDKKVLLEIEGKTKTEKAKLFGLEFGKQALAKKIKEVVFDRGSCRYHGRVRAFAEGAREGGLKI</sequence>
<evidence type="ECO:0000256" key="2">
    <source>
        <dbReference type="ARBA" id="ARBA00022730"/>
    </source>
</evidence>
<dbReference type="EMBL" id="PEZI01000058">
    <property type="protein sequence ID" value="PIS14410.1"/>
    <property type="molecule type" value="Genomic_DNA"/>
</dbReference>
<keyword evidence="3 7" id="KW-0694">RNA-binding</keyword>
<dbReference type="GO" id="GO:0005840">
    <property type="term" value="C:ribosome"/>
    <property type="evidence" value="ECO:0007669"/>
    <property type="project" value="UniProtKB-KW"/>
</dbReference>
<comment type="caution">
    <text evidence="8">The sequence shown here is derived from an EMBL/GenBank/DDBJ whole genome shotgun (WGS) entry which is preliminary data.</text>
</comment>
<name>A0A2H0WP22_9BACT</name>
<evidence type="ECO:0000256" key="4">
    <source>
        <dbReference type="ARBA" id="ARBA00022980"/>
    </source>
</evidence>
<organism evidence="8 9">
    <name type="scientific">Candidatus Shapirobacteria bacterium CG09_land_8_20_14_0_10_39_12</name>
    <dbReference type="NCBI Taxonomy" id="1974885"/>
    <lineage>
        <taxon>Bacteria</taxon>
        <taxon>Candidatus Shapironibacteriota</taxon>
    </lineage>
</organism>
<dbReference type="GO" id="GO:0006412">
    <property type="term" value="P:translation"/>
    <property type="evidence" value="ECO:0007669"/>
    <property type="project" value="UniProtKB-UniRule"/>
</dbReference>
<keyword evidence="2 7" id="KW-0699">rRNA-binding</keyword>
<evidence type="ECO:0000256" key="7">
    <source>
        <dbReference type="HAMAP-Rule" id="MF_01337"/>
    </source>
</evidence>
<evidence type="ECO:0000256" key="5">
    <source>
        <dbReference type="ARBA" id="ARBA00023274"/>
    </source>
</evidence>
<evidence type="ECO:0000256" key="6">
    <source>
        <dbReference type="ARBA" id="ARBA00035197"/>
    </source>
</evidence>
<evidence type="ECO:0000313" key="9">
    <source>
        <dbReference type="Proteomes" id="UP000230775"/>
    </source>
</evidence>
<dbReference type="GO" id="GO:0003735">
    <property type="term" value="F:structural constituent of ribosome"/>
    <property type="evidence" value="ECO:0007669"/>
    <property type="project" value="InterPro"/>
</dbReference>
<keyword evidence="4 7" id="KW-0689">Ribosomal protein</keyword>
<accession>A0A2H0WP22</accession>
<comment type="function">
    <text evidence="7">This is one of the proteins that bind and probably mediate the attachment of the 5S RNA into the large ribosomal subunit, where it forms part of the central protuberance.</text>
</comment>
<evidence type="ECO:0000256" key="3">
    <source>
        <dbReference type="ARBA" id="ARBA00022884"/>
    </source>
</evidence>
<evidence type="ECO:0000313" key="8">
    <source>
        <dbReference type="EMBL" id="PIS14410.1"/>
    </source>
</evidence>
<dbReference type="Proteomes" id="UP000230775">
    <property type="component" value="Unassembled WGS sequence"/>
</dbReference>
<dbReference type="GO" id="GO:0019843">
    <property type="term" value="F:rRNA binding"/>
    <property type="evidence" value="ECO:0007669"/>
    <property type="project" value="UniProtKB-UniRule"/>
</dbReference>
<dbReference type="InterPro" id="IPR004389">
    <property type="entry name" value="Ribosomal_uL18_bac-type"/>
</dbReference>
<protein>
    <recommendedName>
        <fullName evidence="6 7">Large ribosomal subunit protein uL18</fullName>
    </recommendedName>
</protein>
<comment type="similarity">
    <text evidence="1 7">Belongs to the universal ribosomal protein uL18 family.</text>
</comment>
<comment type="subunit">
    <text evidence="7">Part of the 50S ribosomal subunit; part of the 5S rRNA/L5/L18/L25 subcomplex. Contacts the 5S and 23S rRNAs.</text>
</comment>
<keyword evidence="5 7" id="KW-0687">Ribonucleoprotein</keyword>
<reference evidence="9" key="1">
    <citation type="submission" date="2017-09" db="EMBL/GenBank/DDBJ databases">
        <title>Depth-based differentiation of microbial function through sediment-hosted aquifers and enrichment of novel symbionts in the deep terrestrial subsurface.</title>
        <authorList>
            <person name="Probst A.J."/>
            <person name="Ladd B."/>
            <person name="Jarett J.K."/>
            <person name="Geller-Mcgrath D.E."/>
            <person name="Sieber C.M.K."/>
            <person name="Emerson J.B."/>
            <person name="Anantharaman K."/>
            <person name="Thomas B.C."/>
            <person name="Malmstrom R."/>
            <person name="Stieglmeier M."/>
            <person name="Klingl A."/>
            <person name="Woyke T."/>
            <person name="Ryan C.M."/>
            <person name="Banfield J.F."/>
        </authorList>
    </citation>
    <scope>NUCLEOTIDE SEQUENCE [LARGE SCALE GENOMIC DNA]</scope>
</reference>
<dbReference type="CDD" id="cd00432">
    <property type="entry name" value="Ribosomal_L18_L5e"/>
    <property type="match status" value="1"/>
</dbReference>
<dbReference type="SUPFAM" id="SSF53137">
    <property type="entry name" value="Translational machinery components"/>
    <property type="match status" value="1"/>
</dbReference>
<evidence type="ECO:0000256" key="1">
    <source>
        <dbReference type="ARBA" id="ARBA00007116"/>
    </source>
</evidence>
<gene>
    <name evidence="7 8" type="primary">rplR</name>
    <name evidence="8" type="ORF">COT64_02850</name>
</gene>
<dbReference type="HAMAP" id="MF_01337_B">
    <property type="entry name" value="Ribosomal_uL18_B"/>
    <property type="match status" value="1"/>
</dbReference>
<dbReference type="GO" id="GO:1990904">
    <property type="term" value="C:ribonucleoprotein complex"/>
    <property type="evidence" value="ECO:0007669"/>
    <property type="project" value="UniProtKB-KW"/>
</dbReference>
<dbReference type="InterPro" id="IPR057268">
    <property type="entry name" value="Ribosomal_L18"/>
</dbReference>
<proteinExistence type="inferred from homology"/>
<dbReference type="Pfam" id="PF00861">
    <property type="entry name" value="Ribosomal_L18p"/>
    <property type="match status" value="1"/>
</dbReference>
<dbReference type="AlphaFoldDB" id="A0A2H0WP22"/>
<dbReference type="Gene3D" id="3.30.420.100">
    <property type="match status" value="1"/>
</dbReference>